<evidence type="ECO:0000313" key="2">
    <source>
        <dbReference type="EMBL" id="BBT15099.1"/>
    </source>
</evidence>
<name>A0A6S5RRE8_9GAMM</name>
<sequence>MPFFDPVHSGFYSEDRNDIPKGAVRISEELRTELIKTGLPIALNSDGIPTPVYPSEPSAAERLKSRHGVKTKEVDTACESAIISGFQSAALGTPHRYSSQLDDQLNLTGAILRGLDMPYACRDEQGVRDFRLHTAEQLRQVGDDFTLYKLQLLQRANALKQQLDLALAAGDIEAMQAITWEAAAS</sequence>
<dbReference type="Pfam" id="PF14301">
    <property type="entry name" value="DUF4376"/>
    <property type="match status" value="1"/>
</dbReference>
<dbReference type="EMBL" id="AP022213">
    <property type="protein sequence ID" value="BBT15099.1"/>
    <property type="molecule type" value="Genomic_DNA"/>
</dbReference>
<evidence type="ECO:0000313" key="3">
    <source>
        <dbReference type="Proteomes" id="UP000515591"/>
    </source>
</evidence>
<dbReference type="InterPro" id="IPR025484">
    <property type="entry name" value="DUF4376"/>
</dbReference>
<organism evidence="2 3">
    <name type="scientific">Metapseudomonas otitidis</name>
    <dbReference type="NCBI Taxonomy" id="319939"/>
    <lineage>
        <taxon>Bacteria</taxon>
        <taxon>Pseudomonadati</taxon>
        <taxon>Pseudomonadota</taxon>
        <taxon>Gammaproteobacteria</taxon>
        <taxon>Pseudomonadales</taxon>
        <taxon>Pseudomonadaceae</taxon>
        <taxon>Metapseudomonas</taxon>
    </lineage>
</organism>
<feature type="domain" description="DUF4376" evidence="1">
    <location>
        <begin position="70"/>
        <end position="171"/>
    </location>
</feature>
<gene>
    <name evidence="2" type="ORF">WP8S17C03_11480</name>
</gene>
<evidence type="ECO:0000259" key="1">
    <source>
        <dbReference type="Pfam" id="PF14301"/>
    </source>
</evidence>
<dbReference type="RefSeq" id="WP_182851878.1">
    <property type="nucleotide sequence ID" value="NZ_AP022213.1"/>
</dbReference>
<accession>A0A6S5RRE8</accession>
<protein>
    <recommendedName>
        <fullName evidence="1">DUF4376 domain-containing protein</fullName>
    </recommendedName>
</protein>
<proteinExistence type="predicted"/>
<dbReference type="Proteomes" id="UP000515591">
    <property type="component" value="Chromosome"/>
</dbReference>
<reference evidence="2 3" key="1">
    <citation type="submission" date="2019-12" db="EMBL/GenBank/DDBJ databases">
        <title>complete genome sequences of Pseudomonas otitidis str. WP8-S17-CRE-03 isolated from wastewater treatment plant effluent.</title>
        <authorList>
            <person name="Sekizuka T."/>
            <person name="Itokawa K."/>
            <person name="Yatsu K."/>
            <person name="Inamine Y."/>
            <person name="Kuroda M."/>
        </authorList>
    </citation>
    <scope>NUCLEOTIDE SEQUENCE [LARGE SCALE GENOMIC DNA]</scope>
    <source>
        <strain evidence="2 3">WP8-S17-CRE-03</strain>
    </source>
</reference>
<dbReference type="AlphaFoldDB" id="A0A6S5RRE8"/>